<keyword evidence="1" id="KW-1133">Transmembrane helix</keyword>
<protein>
    <submittedName>
        <fullName evidence="2">Uncharacterized protein</fullName>
    </submittedName>
</protein>
<proteinExistence type="predicted"/>
<feature type="transmembrane region" description="Helical" evidence="1">
    <location>
        <begin position="7"/>
        <end position="25"/>
    </location>
</feature>
<name>A0AAE4T236_9FLAO</name>
<reference evidence="2" key="1">
    <citation type="submission" date="2023-02" db="EMBL/GenBank/DDBJ databases">
        <title>Elizabethkingia anophelis draft genomes.</title>
        <authorList>
            <person name="Nicholson A.C."/>
            <person name="Whitney A.M."/>
            <person name="Humrighouse B.W."/>
            <person name="Villarma A."/>
            <person name="Bell M."/>
            <person name="Mcquiston J."/>
        </authorList>
    </citation>
    <scope>NUCLEOTIDE SEQUENCE</scope>
    <source>
        <strain evidence="2">B4955</strain>
    </source>
</reference>
<dbReference type="EMBL" id="NWGY01000001">
    <property type="protein sequence ID" value="MDV3662482.1"/>
    <property type="molecule type" value="Genomic_DNA"/>
</dbReference>
<organism evidence="2 3">
    <name type="scientific">Elizabethkingia anophelis</name>
    <dbReference type="NCBI Taxonomy" id="1117645"/>
    <lineage>
        <taxon>Bacteria</taxon>
        <taxon>Pseudomonadati</taxon>
        <taxon>Bacteroidota</taxon>
        <taxon>Flavobacteriia</taxon>
        <taxon>Flavobacteriales</taxon>
        <taxon>Weeksellaceae</taxon>
        <taxon>Elizabethkingia</taxon>
    </lineage>
</organism>
<keyword evidence="1" id="KW-0472">Membrane</keyword>
<sequence length="108" mass="12949">MKIIKPLIISSIIAFTFWFTNVMFMNKTTYEETVTVIDKKKNWETGKLLVYTNNDTLQCIDQQALLRFKSGEIFESIKPGKKYKMKIYGWRYPFFNWYKKIESVQPVN</sequence>
<dbReference type="Proteomes" id="UP001189000">
    <property type="component" value="Unassembled WGS sequence"/>
</dbReference>
<evidence type="ECO:0000313" key="3">
    <source>
        <dbReference type="Proteomes" id="UP001189000"/>
    </source>
</evidence>
<gene>
    <name evidence="2" type="ORF">CMU51_00205</name>
</gene>
<keyword evidence="1" id="KW-0812">Transmembrane</keyword>
<evidence type="ECO:0000256" key="1">
    <source>
        <dbReference type="SAM" id="Phobius"/>
    </source>
</evidence>
<dbReference type="AlphaFoldDB" id="A0AAE4T236"/>
<evidence type="ECO:0000313" key="2">
    <source>
        <dbReference type="EMBL" id="MDV3662482.1"/>
    </source>
</evidence>
<accession>A0AAE4T236</accession>
<comment type="caution">
    <text evidence="2">The sequence shown here is derived from an EMBL/GenBank/DDBJ whole genome shotgun (WGS) entry which is preliminary data.</text>
</comment>